<evidence type="ECO:0000313" key="1">
    <source>
        <dbReference type="EMBL" id="JAS09644.1"/>
    </source>
</evidence>
<name>A0A1B6C882_9HEMI</name>
<proteinExistence type="predicted"/>
<dbReference type="AlphaFoldDB" id="A0A1B6C882"/>
<protein>
    <submittedName>
        <fullName evidence="1">Uncharacterized protein</fullName>
    </submittedName>
</protein>
<reference evidence="1" key="1">
    <citation type="submission" date="2015-12" db="EMBL/GenBank/DDBJ databases">
        <title>De novo transcriptome assembly of four potential Pierce s Disease insect vectors from Arizona vineyards.</title>
        <authorList>
            <person name="Tassone E.E."/>
        </authorList>
    </citation>
    <scope>NUCLEOTIDE SEQUENCE</scope>
</reference>
<gene>
    <name evidence="1" type="ORF">g.44584</name>
</gene>
<accession>A0A1B6C882</accession>
<dbReference type="EMBL" id="GEDC01027654">
    <property type="protein sequence ID" value="JAS09644.1"/>
    <property type="molecule type" value="Transcribed_RNA"/>
</dbReference>
<organism evidence="1">
    <name type="scientific">Clastoptera arizonana</name>
    <name type="common">Arizona spittle bug</name>
    <dbReference type="NCBI Taxonomy" id="38151"/>
    <lineage>
        <taxon>Eukaryota</taxon>
        <taxon>Metazoa</taxon>
        <taxon>Ecdysozoa</taxon>
        <taxon>Arthropoda</taxon>
        <taxon>Hexapoda</taxon>
        <taxon>Insecta</taxon>
        <taxon>Pterygota</taxon>
        <taxon>Neoptera</taxon>
        <taxon>Paraneoptera</taxon>
        <taxon>Hemiptera</taxon>
        <taxon>Auchenorrhyncha</taxon>
        <taxon>Cercopoidea</taxon>
        <taxon>Clastopteridae</taxon>
        <taxon>Clastoptera</taxon>
    </lineage>
</organism>
<sequence>MSNNYKINFSSQILRAVKEINKEGGVTVNQIAEVVQNKAHDIKCIKKAIKIAVKKKLIYEQNGLYSTKKFQNPCKYKSVKNNLTERKLKISKSSKNTKLSNKTAVTSFTRYKTVSNCIKKALRIAVQKKLITEQNGLYFIVFNKVTQNKFQINN</sequence>